<dbReference type="Pfam" id="PF13639">
    <property type="entry name" value="zf-RING_2"/>
    <property type="match status" value="1"/>
</dbReference>
<dbReference type="PANTHER" id="PTHR45931">
    <property type="entry name" value="SI:CH211-59O9.10"/>
    <property type="match status" value="1"/>
</dbReference>
<dbReference type="Gene3D" id="3.30.40.10">
    <property type="entry name" value="Zinc/RING finger domain, C3HC4 (zinc finger)"/>
    <property type="match status" value="1"/>
</dbReference>
<dbReference type="SMART" id="SM00184">
    <property type="entry name" value="RING"/>
    <property type="match status" value="1"/>
</dbReference>
<feature type="compositionally biased region" description="Basic and acidic residues" evidence="5">
    <location>
        <begin position="771"/>
        <end position="816"/>
    </location>
</feature>
<dbReference type="GO" id="GO:0061630">
    <property type="term" value="F:ubiquitin protein ligase activity"/>
    <property type="evidence" value="ECO:0007669"/>
    <property type="project" value="TreeGrafter"/>
</dbReference>
<feature type="compositionally biased region" description="Polar residues" evidence="5">
    <location>
        <begin position="96"/>
        <end position="106"/>
    </location>
</feature>
<feature type="region of interest" description="Disordered" evidence="5">
    <location>
        <begin position="388"/>
        <end position="469"/>
    </location>
</feature>
<reference evidence="7 8" key="1">
    <citation type="submission" date="2020-08" db="EMBL/GenBank/DDBJ databases">
        <authorList>
            <person name="Ramaprasad A."/>
        </authorList>
    </citation>
    <scope>NUCLEOTIDE SEQUENCE [LARGE SCALE GENOMIC DNA]</scope>
</reference>
<proteinExistence type="predicted"/>
<dbReference type="GO" id="GO:0005634">
    <property type="term" value="C:nucleus"/>
    <property type="evidence" value="ECO:0007669"/>
    <property type="project" value="TreeGrafter"/>
</dbReference>
<feature type="compositionally biased region" description="Low complexity" evidence="5">
    <location>
        <begin position="197"/>
        <end position="220"/>
    </location>
</feature>
<feature type="compositionally biased region" description="Basic and acidic residues" evidence="5">
    <location>
        <begin position="415"/>
        <end position="468"/>
    </location>
</feature>
<organism evidence="7 8">
    <name type="scientific">Plasmodium vinckei brucechwatti</name>
    <dbReference type="NCBI Taxonomy" id="119398"/>
    <lineage>
        <taxon>Eukaryota</taxon>
        <taxon>Sar</taxon>
        <taxon>Alveolata</taxon>
        <taxon>Apicomplexa</taxon>
        <taxon>Aconoidasida</taxon>
        <taxon>Haemosporida</taxon>
        <taxon>Plasmodiidae</taxon>
        <taxon>Plasmodium</taxon>
        <taxon>Plasmodium (Vinckeia)</taxon>
    </lineage>
</organism>
<accession>A0A6V7SHL8</accession>
<keyword evidence="3" id="KW-0862">Zinc</keyword>
<dbReference type="AlphaFoldDB" id="A0A6V7SHL8"/>
<evidence type="ECO:0000256" key="3">
    <source>
        <dbReference type="ARBA" id="ARBA00022833"/>
    </source>
</evidence>
<feature type="region of interest" description="Disordered" evidence="5">
    <location>
        <begin position="694"/>
        <end position="741"/>
    </location>
</feature>
<feature type="region of interest" description="Disordered" evidence="5">
    <location>
        <begin position="153"/>
        <end position="236"/>
    </location>
</feature>
<feature type="compositionally biased region" description="Low complexity" evidence="5">
    <location>
        <begin position="577"/>
        <end position="605"/>
    </location>
</feature>
<feature type="compositionally biased region" description="Low complexity" evidence="5">
    <location>
        <begin position="727"/>
        <end position="739"/>
    </location>
</feature>
<name>A0A6V7SHL8_PLAVN</name>
<feature type="domain" description="RING-type" evidence="6">
    <location>
        <begin position="320"/>
        <end position="365"/>
    </location>
</feature>
<feature type="region of interest" description="Disordered" evidence="5">
    <location>
        <begin position="753"/>
        <end position="847"/>
    </location>
</feature>
<dbReference type="PROSITE" id="PS50089">
    <property type="entry name" value="ZF_RING_2"/>
    <property type="match status" value="1"/>
</dbReference>
<evidence type="ECO:0000256" key="4">
    <source>
        <dbReference type="PROSITE-ProRule" id="PRU00175"/>
    </source>
</evidence>
<evidence type="ECO:0000313" key="8">
    <source>
        <dbReference type="Proteomes" id="UP000515550"/>
    </source>
</evidence>
<evidence type="ECO:0000256" key="5">
    <source>
        <dbReference type="SAM" id="MobiDB-lite"/>
    </source>
</evidence>
<feature type="compositionally biased region" description="Polar residues" evidence="5">
    <location>
        <begin position="556"/>
        <end position="576"/>
    </location>
</feature>
<evidence type="ECO:0000256" key="1">
    <source>
        <dbReference type="ARBA" id="ARBA00022723"/>
    </source>
</evidence>
<dbReference type="VEuPathDB" id="PlasmoDB:PVBDA_1200470"/>
<dbReference type="FunFam" id="3.30.40.10:FF:000360">
    <property type="entry name" value="E3 ubiquitin-protein ligase, putative"/>
    <property type="match status" value="1"/>
</dbReference>
<feature type="compositionally biased region" description="Low complexity" evidence="5">
    <location>
        <begin position="817"/>
        <end position="827"/>
    </location>
</feature>
<dbReference type="EMBL" id="LR865390">
    <property type="protein sequence ID" value="CAD2097838.1"/>
    <property type="molecule type" value="Genomic_DNA"/>
</dbReference>
<keyword evidence="2 4" id="KW-0863">Zinc-finger</keyword>
<evidence type="ECO:0000313" key="7">
    <source>
        <dbReference type="EMBL" id="CAD2097838.1"/>
    </source>
</evidence>
<feature type="compositionally biased region" description="Low complexity" evidence="5">
    <location>
        <begin position="64"/>
        <end position="86"/>
    </location>
</feature>
<feature type="region of interest" description="Disordered" evidence="5">
    <location>
        <begin position="866"/>
        <end position="947"/>
    </location>
</feature>
<feature type="compositionally biased region" description="Low complexity" evidence="5">
    <location>
        <begin position="388"/>
        <end position="401"/>
    </location>
</feature>
<feature type="region of interest" description="Disordered" evidence="5">
    <location>
        <begin position="52"/>
        <end position="106"/>
    </location>
</feature>
<dbReference type="GO" id="GO:0006511">
    <property type="term" value="P:ubiquitin-dependent protein catabolic process"/>
    <property type="evidence" value="ECO:0007669"/>
    <property type="project" value="TreeGrafter"/>
</dbReference>
<dbReference type="PANTHER" id="PTHR45931:SF3">
    <property type="entry name" value="RING ZINC FINGER-CONTAINING PROTEIN"/>
    <property type="match status" value="1"/>
</dbReference>
<protein>
    <submittedName>
        <fullName evidence="7">E3 ubiquitin-protein ligase, putative</fullName>
    </submittedName>
</protein>
<evidence type="ECO:0000259" key="6">
    <source>
        <dbReference type="PROSITE" id="PS50089"/>
    </source>
</evidence>
<sequence length="947" mass="107255">MNQADNYEYFCHSCEDVKRTSDVEINCDGELKCKSCNNVGFVEKIDEDDPVSFHSVNYSRDSRSNANNTDQNSPNNSNRNSSNTRSNNEHRNSSSHIGGNRSNGNYRIEFTNSSNAFNPNDNIFSDMMFFRNMYQQIYSTGFRTVDGNINFTSHFEPSTNSNRSNEASTENNNGNNGRNSDNGNRNDWFSRVFFGTNSRPSNLSSNNTSNNSSSNNDNNNDGTGASQNNNTRNIRNPRIVTRAIDITNIPLNSPIRLNFHDIIDNILTNSFDNISLDQVLTIIMESDPSRNGPPPASEEIIKNLKVEKLTLERAQELESCAICREEYKENDEVHRITDNERCRHVFHCDCIIPWLKERNSCPTCRFELPTDDQEYNCKREELRERINSEISRNNSLNNSNNVDVGQDENGTSTNNEERNDRNETEEKVDNENGERTDGESRNRETNESEDRTGSRTRRGNESGSRTETRYLQFGDESDLNGLGDFTTMNTSSIIQNIFNNFINGTNSESSGVNRIFFPQQGSNRNGNRNSDARNIFEESQLRPEHVIVNITSSIDEINGLPTNDNNNFQNTGANEANNNRECGTDNGNNNNNTTNRNASSERNTSQGRDNSSSAPHIGENIFGTSNFFSSSNLSGLQNLFDGNNLFDTASVIITNISNHNNPSSSINSGSMRFPNVFNNINEFCANISNLHGERNGSVSSPTDSNNNQASNTNNKEVPKNGPDEAGNNNNNNNNNNNHNGTKKIEKRIYEKVQPSYNDRDNNNNSSGSRRSRNDDTEEEIIRKKSKNCENYDEENKYTEMNRSTNRDNNKEDEQNEKSNTTVTNSSENNEENGDNNNESKNPEKQKTVKKYIFNKFNWLKNYDNKEKKKKTEKNSDNKDPNIIQDDDINYKNEKESNTIESETLGKDNKSGYSVQDGGNEEANRSDTNFRGKGKEEANDMKENLSND</sequence>
<dbReference type="Proteomes" id="UP000515550">
    <property type="component" value="Chromosome PVBDA_12"/>
</dbReference>
<feature type="compositionally biased region" description="Low complexity" evidence="5">
    <location>
        <begin position="705"/>
        <end position="714"/>
    </location>
</feature>
<feature type="compositionally biased region" description="Basic and acidic residues" evidence="5">
    <location>
        <begin position="921"/>
        <end position="947"/>
    </location>
</feature>
<dbReference type="InterPro" id="IPR051834">
    <property type="entry name" value="RING_finger_E3_ligase"/>
</dbReference>
<keyword evidence="1" id="KW-0479">Metal-binding</keyword>
<feature type="compositionally biased region" description="Low complexity" evidence="5">
    <location>
        <begin position="171"/>
        <end position="187"/>
    </location>
</feature>
<dbReference type="GO" id="GO:0008270">
    <property type="term" value="F:zinc ion binding"/>
    <property type="evidence" value="ECO:0007669"/>
    <property type="project" value="UniProtKB-KW"/>
</dbReference>
<dbReference type="SUPFAM" id="SSF57850">
    <property type="entry name" value="RING/U-box"/>
    <property type="match status" value="1"/>
</dbReference>
<evidence type="ECO:0000256" key="2">
    <source>
        <dbReference type="ARBA" id="ARBA00022771"/>
    </source>
</evidence>
<dbReference type="InterPro" id="IPR013083">
    <property type="entry name" value="Znf_RING/FYVE/PHD"/>
</dbReference>
<dbReference type="CDD" id="cd16454">
    <property type="entry name" value="RING-H2_PA-TM-RING"/>
    <property type="match status" value="1"/>
</dbReference>
<feature type="compositionally biased region" description="Basic and acidic residues" evidence="5">
    <location>
        <begin position="888"/>
        <end position="909"/>
    </location>
</feature>
<dbReference type="InterPro" id="IPR001841">
    <property type="entry name" value="Znf_RING"/>
</dbReference>
<gene>
    <name evidence="7" type="ORF">PVBDA_1200470</name>
</gene>
<feature type="compositionally biased region" description="Polar residues" evidence="5">
    <location>
        <begin position="153"/>
        <end position="170"/>
    </location>
</feature>
<feature type="region of interest" description="Disordered" evidence="5">
    <location>
        <begin position="556"/>
        <end position="617"/>
    </location>
</feature>